<feature type="compositionally biased region" description="Low complexity" evidence="1">
    <location>
        <begin position="252"/>
        <end position="278"/>
    </location>
</feature>
<dbReference type="HOGENOM" id="CLU_619896_0_0_1"/>
<dbReference type="GeneID" id="27898376"/>
<feature type="region of interest" description="Disordered" evidence="1">
    <location>
        <begin position="368"/>
        <end position="391"/>
    </location>
</feature>
<keyword evidence="3" id="KW-1185">Reference proteome</keyword>
<evidence type="ECO:0000313" key="2">
    <source>
        <dbReference type="EMBL" id="EMF13174.1"/>
    </source>
</evidence>
<dbReference type="EMBL" id="KB456263">
    <property type="protein sequence ID" value="EMF13174.1"/>
    <property type="molecule type" value="Genomic_DNA"/>
</dbReference>
<gene>
    <name evidence="2" type="ORF">SEPMUDRAFT_116233</name>
</gene>
<dbReference type="RefSeq" id="XP_016761295.1">
    <property type="nucleotide sequence ID" value="XM_016901239.1"/>
</dbReference>
<feature type="compositionally biased region" description="Polar residues" evidence="1">
    <location>
        <begin position="15"/>
        <end position="24"/>
    </location>
</feature>
<reference evidence="2 3" key="1">
    <citation type="journal article" date="2012" name="PLoS Pathog.">
        <title>Diverse lifestyles and strategies of plant pathogenesis encoded in the genomes of eighteen Dothideomycetes fungi.</title>
        <authorList>
            <person name="Ohm R.A."/>
            <person name="Feau N."/>
            <person name="Henrissat B."/>
            <person name="Schoch C.L."/>
            <person name="Horwitz B.A."/>
            <person name="Barry K.W."/>
            <person name="Condon B.J."/>
            <person name="Copeland A.C."/>
            <person name="Dhillon B."/>
            <person name="Glaser F."/>
            <person name="Hesse C.N."/>
            <person name="Kosti I."/>
            <person name="LaButti K."/>
            <person name="Lindquist E.A."/>
            <person name="Lucas S."/>
            <person name="Salamov A.A."/>
            <person name="Bradshaw R.E."/>
            <person name="Ciuffetti L."/>
            <person name="Hamelin R.C."/>
            <person name="Kema G.H.J."/>
            <person name="Lawrence C."/>
            <person name="Scott J.A."/>
            <person name="Spatafora J.W."/>
            <person name="Turgeon B.G."/>
            <person name="de Wit P.J.G.M."/>
            <person name="Zhong S."/>
            <person name="Goodwin S.B."/>
            <person name="Grigoriev I.V."/>
        </authorList>
    </citation>
    <scope>NUCLEOTIDE SEQUENCE [LARGE SCALE GENOMIC DNA]</scope>
    <source>
        <strain evidence="2 3">SO2202</strain>
    </source>
</reference>
<feature type="region of interest" description="Disordered" evidence="1">
    <location>
        <begin position="1"/>
        <end position="143"/>
    </location>
</feature>
<dbReference type="Proteomes" id="UP000016931">
    <property type="component" value="Unassembled WGS sequence"/>
</dbReference>
<protein>
    <submittedName>
        <fullName evidence="2">Uncharacterized protein</fullName>
    </submittedName>
</protein>
<sequence length="442" mass="47996">MFGKLTLHKKKSGQEDTNSSTPLLQRSDDDLKTRAQQQQQQQQQHQEREEEYQRLFPKRNDIQHHDDEDKIDQPDPTPHPVLRPKSSFPASGKRFLPRKKFLIPTSKFAVSQPTLPEPSSIPERDEHLPTVATPSVTYPDCRPPVKRVQARGCLFDIAPMPLSSHPPVDEKDDSSQPEGMQQSSSPSSPSSPSSTTHHRQERADSHQEDVTTPITTATATTNPEVTSRDFASTPRDVLTVPALTIRKNLLQPPTSTTSTTTSTTSTRIPSSPRSSPHSPSEKMSVPPQTAENERKRDSEAAYTTAKMALPTTTTSFREKLWGAGPSSSSSSAVAAVSNNKNDKASAGSKTFGFTPLRDQTRLIPAAGAAGAGATGGKATLPSSSSSPISSSGAIPVRPPLYDFHKPAGLQWASPGITNSRPAAPWAKFEFSIEIVGFLGEWR</sequence>
<proteinExistence type="predicted"/>
<feature type="region of interest" description="Disordered" evidence="1">
    <location>
        <begin position="158"/>
        <end position="310"/>
    </location>
</feature>
<evidence type="ECO:0000313" key="3">
    <source>
        <dbReference type="Proteomes" id="UP000016931"/>
    </source>
</evidence>
<feature type="compositionally biased region" description="Low complexity" evidence="1">
    <location>
        <begin position="176"/>
        <end position="194"/>
    </location>
</feature>
<name>M3D5L1_SPHMS</name>
<feature type="compositionally biased region" description="Low complexity" evidence="1">
    <location>
        <begin position="210"/>
        <end position="225"/>
    </location>
</feature>
<feature type="compositionally biased region" description="Basic residues" evidence="1">
    <location>
        <begin position="1"/>
        <end position="11"/>
    </location>
</feature>
<accession>M3D5L1</accession>
<organism evidence="2 3">
    <name type="scientific">Sphaerulina musiva (strain SO2202)</name>
    <name type="common">Poplar stem canker fungus</name>
    <name type="synonym">Septoria musiva</name>
    <dbReference type="NCBI Taxonomy" id="692275"/>
    <lineage>
        <taxon>Eukaryota</taxon>
        <taxon>Fungi</taxon>
        <taxon>Dikarya</taxon>
        <taxon>Ascomycota</taxon>
        <taxon>Pezizomycotina</taxon>
        <taxon>Dothideomycetes</taxon>
        <taxon>Dothideomycetidae</taxon>
        <taxon>Mycosphaerellales</taxon>
        <taxon>Mycosphaerellaceae</taxon>
        <taxon>Sphaerulina</taxon>
    </lineage>
</organism>
<feature type="compositionally biased region" description="Basic and acidic residues" evidence="1">
    <location>
        <begin position="45"/>
        <end position="73"/>
    </location>
</feature>
<dbReference type="AlphaFoldDB" id="M3D5L1"/>
<feature type="compositionally biased region" description="Low complexity" evidence="1">
    <location>
        <begin position="376"/>
        <end position="391"/>
    </location>
</feature>
<evidence type="ECO:0000256" key="1">
    <source>
        <dbReference type="SAM" id="MobiDB-lite"/>
    </source>
</evidence>